<dbReference type="AlphaFoldDB" id="A0A5B7DKD3"/>
<sequence>MDPDKVQGDSQKMLEASTFLETVSHHSSARGVGCKEVLGGRSEKVVKASAIFHDKKLCCPTIEIVLPRQSTTPNITITITTTTTQQHSALSMARRITIAFLGGS</sequence>
<evidence type="ECO:0000313" key="1">
    <source>
        <dbReference type="EMBL" id="MPC21416.1"/>
    </source>
</evidence>
<name>A0A5B7DKD3_PORTR</name>
<comment type="caution">
    <text evidence="1">The sequence shown here is derived from an EMBL/GenBank/DDBJ whole genome shotgun (WGS) entry which is preliminary data.</text>
</comment>
<evidence type="ECO:0000313" key="2">
    <source>
        <dbReference type="Proteomes" id="UP000324222"/>
    </source>
</evidence>
<dbReference type="Proteomes" id="UP000324222">
    <property type="component" value="Unassembled WGS sequence"/>
</dbReference>
<organism evidence="1 2">
    <name type="scientific">Portunus trituberculatus</name>
    <name type="common">Swimming crab</name>
    <name type="synonym">Neptunus trituberculatus</name>
    <dbReference type="NCBI Taxonomy" id="210409"/>
    <lineage>
        <taxon>Eukaryota</taxon>
        <taxon>Metazoa</taxon>
        <taxon>Ecdysozoa</taxon>
        <taxon>Arthropoda</taxon>
        <taxon>Crustacea</taxon>
        <taxon>Multicrustacea</taxon>
        <taxon>Malacostraca</taxon>
        <taxon>Eumalacostraca</taxon>
        <taxon>Eucarida</taxon>
        <taxon>Decapoda</taxon>
        <taxon>Pleocyemata</taxon>
        <taxon>Brachyura</taxon>
        <taxon>Eubrachyura</taxon>
        <taxon>Portunoidea</taxon>
        <taxon>Portunidae</taxon>
        <taxon>Portuninae</taxon>
        <taxon>Portunus</taxon>
    </lineage>
</organism>
<reference evidence="1 2" key="1">
    <citation type="submission" date="2019-05" db="EMBL/GenBank/DDBJ databases">
        <title>Another draft genome of Portunus trituberculatus and its Hox gene families provides insights of decapod evolution.</title>
        <authorList>
            <person name="Jeong J.-H."/>
            <person name="Song I."/>
            <person name="Kim S."/>
            <person name="Choi T."/>
            <person name="Kim D."/>
            <person name="Ryu S."/>
            <person name="Kim W."/>
        </authorList>
    </citation>
    <scope>NUCLEOTIDE SEQUENCE [LARGE SCALE GENOMIC DNA]</scope>
    <source>
        <tissue evidence="1">Muscle</tissue>
    </source>
</reference>
<gene>
    <name evidence="1" type="ORF">E2C01_014401</name>
</gene>
<proteinExistence type="predicted"/>
<dbReference type="EMBL" id="VSRR010000973">
    <property type="protein sequence ID" value="MPC21416.1"/>
    <property type="molecule type" value="Genomic_DNA"/>
</dbReference>
<accession>A0A5B7DKD3</accession>
<keyword evidence="2" id="KW-1185">Reference proteome</keyword>
<protein>
    <submittedName>
        <fullName evidence="1">Uncharacterized protein</fullName>
    </submittedName>
</protein>